<evidence type="ECO:0000256" key="1">
    <source>
        <dbReference type="SAM" id="Coils"/>
    </source>
</evidence>
<sequence length="57" mass="6734">MKKEIQYQYPEAMTHLAMRIGTLEGDLAVERSHKNEIIKYAEELEQEIEELKIVSKQ</sequence>
<keyword evidence="3" id="KW-1185">Reference proteome</keyword>
<accession>A0ABY4GZ97</accession>
<gene>
    <name evidence="2" type="ORF">MUO14_24155</name>
</gene>
<evidence type="ECO:0000313" key="3">
    <source>
        <dbReference type="Proteomes" id="UP000831880"/>
    </source>
</evidence>
<evidence type="ECO:0000313" key="2">
    <source>
        <dbReference type="EMBL" id="UOQ93424.1"/>
    </source>
</evidence>
<dbReference type="Proteomes" id="UP000831880">
    <property type="component" value="Chromosome"/>
</dbReference>
<dbReference type="RefSeq" id="WP_244753024.1">
    <property type="nucleotide sequence ID" value="NZ_CP095074.1"/>
</dbReference>
<name>A0ABY4GZ97_9BACI</name>
<proteinExistence type="predicted"/>
<dbReference type="EMBL" id="CP095074">
    <property type="protein sequence ID" value="UOQ93424.1"/>
    <property type="molecule type" value="Genomic_DNA"/>
</dbReference>
<keyword evidence="1" id="KW-0175">Coiled coil</keyword>
<feature type="coiled-coil region" evidence="1">
    <location>
        <begin position="30"/>
        <end position="57"/>
    </location>
</feature>
<reference evidence="2 3" key="1">
    <citation type="submission" date="2022-04" db="EMBL/GenBank/DDBJ databases">
        <title>Halobacillus sp. isolated from saltern.</title>
        <authorList>
            <person name="Won M."/>
            <person name="Lee C.-M."/>
            <person name="Woen H.-Y."/>
            <person name="Kwon S.-W."/>
        </authorList>
    </citation>
    <scope>NUCLEOTIDE SEQUENCE [LARGE SCALE GENOMIC DNA]</scope>
    <source>
        <strain evidence="2 3">SSTM10-2</strain>
    </source>
</reference>
<protein>
    <submittedName>
        <fullName evidence="2">Uncharacterized protein</fullName>
    </submittedName>
</protein>
<organism evidence="2 3">
    <name type="scientific">Halobacillus shinanisalinarum</name>
    <dbReference type="NCBI Taxonomy" id="2932258"/>
    <lineage>
        <taxon>Bacteria</taxon>
        <taxon>Bacillati</taxon>
        <taxon>Bacillota</taxon>
        <taxon>Bacilli</taxon>
        <taxon>Bacillales</taxon>
        <taxon>Bacillaceae</taxon>
        <taxon>Halobacillus</taxon>
    </lineage>
</organism>